<dbReference type="Pfam" id="PF14657">
    <property type="entry name" value="Arm-DNA-bind_4"/>
    <property type="match status" value="1"/>
</dbReference>
<dbReference type="InterPro" id="IPR044068">
    <property type="entry name" value="CB"/>
</dbReference>
<evidence type="ECO:0000313" key="8">
    <source>
        <dbReference type="EMBL" id="MFD1706217.1"/>
    </source>
</evidence>
<sequence length="309" mass="35966">MAYLRKRSNGKWSYTVSLGMDPLTQKQKQITKSGFLTKKEAASAARKVELEIENGEFIKETKTTFESFALEWIKVYAQNAKVSSVRARNKEMKHFISVWGHLPIKKISKHIYQKRIVELSEKYSRNYVSGIHACGRMIFKHAVELELIKHNPTENVQLPKPKVNIEDIENQENEVKFLEKEELAHFLQLAKSDGLEMDYLLFTTLAYTGLRIGELLALKWSDFNTEANSIRVTKTLYNPRNNIKEYELLTPKTVGSIRTIRIDTMLVKMLKRHEIKQKELKLQQGDFYNDNKFIFARNDGHPQLNKDIG</sequence>
<dbReference type="InterPro" id="IPR028259">
    <property type="entry name" value="AP2-like_int_N"/>
</dbReference>
<gene>
    <name evidence="8" type="ORF">ACFSCZ_05525</name>
</gene>
<name>A0ABW4KDC7_9BACI</name>
<dbReference type="RefSeq" id="WP_380772798.1">
    <property type="nucleotide sequence ID" value="NZ_JBHUEO010000010.1"/>
</dbReference>
<evidence type="ECO:0000313" key="9">
    <source>
        <dbReference type="Proteomes" id="UP001597301"/>
    </source>
</evidence>
<keyword evidence="3 5" id="KW-0238">DNA-binding</keyword>
<evidence type="ECO:0000256" key="1">
    <source>
        <dbReference type="ARBA" id="ARBA00008857"/>
    </source>
</evidence>
<dbReference type="InterPro" id="IPR013762">
    <property type="entry name" value="Integrase-like_cat_sf"/>
</dbReference>
<dbReference type="InterPro" id="IPR050808">
    <property type="entry name" value="Phage_Integrase"/>
</dbReference>
<dbReference type="EMBL" id="JBHUEO010000010">
    <property type="protein sequence ID" value="MFD1706217.1"/>
    <property type="molecule type" value="Genomic_DNA"/>
</dbReference>
<proteinExistence type="inferred from homology"/>
<evidence type="ECO:0000259" key="6">
    <source>
        <dbReference type="PROSITE" id="PS51898"/>
    </source>
</evidence>
<feature type="domain" description="Core-binding (CB)" evidence="7">
    <location>
        <begin position="63"/>
        <end position="143"/>
    </location>
</feature>
<dbReference type="Proteomes" id="UP001597301">
    <property type="component" value="Unassembled WGS sequence"/>
</dbReference>
<dbReference type="Pfam" id="PF00589">
    <property type="entry name" value="Phage_integrase"/>
    <property type="match status" value="1"/>
</dbReference>
<keyword evidence="4" id="KW-0233">DNA recombination</keyword>
<accession>A0ABW4KDC7</accession>
<dbReference type="Pfam" id="PF14659">
    <property type="entry name" value="Phage_int_SAM_3"/>
    <property type="match status" value="1"/>
</dbReference>
<reference evidence="9" key="1">
    <citation type="journal article" date="2019" name="Int. J. Syst. Evol. Microbiol.">
        <title>The Global Catalogue of Microorganisms (GCM) 10K type strain sequencing project: providing services to taxonomists for standard genome sequencing and annotation.</title>
        <authorList>
            <consortium name="The Broad Institute Genomics Platform"/>
            <consortium name="The Broad Institute Genome Sequencing Center for Infectious Disease"/>
            <person name="Wu L."/>
            <person name="Ma J."/>
        </authorList>
    </citation>
    <scope>NUCLEOTIDE SEQUENCE [LARGE SCALE GENOMIC DNA]</scope>
    <source>
        <strain evidence="9">CGMCC 1.12295</strain>
    </source>
</reference>
<keyword evidence="9" id="KW-1185">Reference proteome</keyword>
<comment type="caution">
    <text evidence="8">The sequence shown here is derived from an EMBL/GenBank/DDBJ whole genome shotgun (WGS) entry which is preliminary data.</text>
</comment>
<protein>
    <submittedName>
        <fullName evidence="8">Arm DNA-binding domain-containing protein</fullName>
    </submittedName>
</protein>
<dbReference type="Gene3D" id="1.10.150.130">
    <property type="match status" value="1"/>
</dbReference>
<dbReference type="Gene3D" id="1.10.443.10">
    <property type="entry name" value="Intergrase catalytic core"/>
    <property type="match status" value="1"/>
</dbReference>
<evidence type="ECO:0000256" key="4">
    <source>
        <dbReference type="ARBA" id="ARBA00023172"/>
    </source>
</evidence>
<evidence type="ECO:0000256" key="2">
    <source>
        <dbReference type="ARBA" id="ARBA00022908"/>
    </source>
</evidence>
<dbReference type="PROSITE" id="PS51900">
    <property type="entry name" value="CB"/>
    <property type="match status" value="1"/>
</dbReference>
<dbReference type="PROSITE" id="PS51898">
    <property type="entry name" value="TYR_RECOMBINASE"/>
    <property type="match status" value="1"/>
</dbReference>
<organism evidence="8 9">
    <name type="scientific">Siminovitchia sediminis</name>
    <dbReference type="NCBI Taxonomy" id="1274353"/>
    <lineage>
        <taxon>Bacteria</taxon>
        <taxon>Bacillati</taxon>
        <taxon>Bacillota</taxon>
        <taxon>Bacilli</taxon>
        <taxon>Bacillales</taxon>
        <taxon>Bacillaceae</taxon>
        <taxon>Siminovitchia</taxon>
    </lineage>
</organism>
<dbReference type="InterPro" id="IPR011010">
    <property type="entry name" value="DNA_brk_join_enz"/>
</dbReference>
<dbReference type="PANTHER" id="PTHR30629">
    <property type="entry name" value="PROPHAGE INTEGRASE"/>
    <property type="match status" value="1"/>
</dbReference>
<dbReference type="SUPFAM" id="SSF56349">
    <property type="entry name" value="DNA breaking-rejoining enzymes"/>
    <property type="match status" value="1"/>
</dbReference>
<keyword evidence="2" id="KW-0229">DNA integration</keyword>
<evidence type="ECO:0000256" key="5">
    <source>
        <dbReference type="PROSITE-ProRule" id="PRU01248"/>
    </source>
</evidence>
<dbReference type="InterPro" id="IPR002104">
    <property type="entry name" value="Integrase_catalytic"/>
</dbReference>
<dbReference type="CDD" id="cd01189">
    <property type="entry name" value="INT_ICEBs1_C_like"/>
    <property type="match status" value="1"/>
</dbReference>
<dbReference type="InterPro" id="IPR004107">
    <property type="entry name" value="Integrase_SAM-like_N"/>
</dbReference>
<evidence type="ECO:0000256" key="3">
    <source>
        <dbReference type="ARBA" id="ARBA00023125"/>
    </source>
</evidence>
<dbReference type="PANTHER" id="PTHR30629:SF2">
    <property type="entry name" value="PROPHAGE INTEGRASE INTS-RELATED"/>
    <property type="match status" value="1"/>
</dbReference>
<evidence type="ECO:0000259" key="7">
    <source>
        <dbReference type="PROSITE" id="PS51900"/>
    </source>
</evidence>
<comment type="similarity">
    <text evidence="1">Belongs to the 'phage' integrase family.</text>
</comment>
<dbReference type="InterPro" id="IPR010998">
    <property type="entry name" value="Integrase_recombinase_N"/>
</dbReference>
<feature type="domain" description="Tyr recombinase" evidence="6">
    <location>
        <begin position="173"/>
        <end position="309"/>
    </location>
</feature>
<dbReference type="GO" id="GO:0003677">
    <property type="term" value="F:DNA binding"/>
    <property type="evidence" value="ECO:0007669"/>
    <property type="project" value="UniProtKB-KW"/>
</dbReference>